<accession>A0AAV7EAK8</accession>
<keyword evidence="2" id="KW-1185">Reference proteome</keyword>
<dbReference type="AlphaFoldDB" id="A0AAV7EAK8"/>
<gene>
    <name evidence="1" type="ORF">H6P81_012025</name>
</gene>
<comment type="caution">
    <text evidence="1">The sequence shown here is derived from an EMBL/GenBank/DDBJ whole genome shotgun (WGS) entry which is preliminary data.</text>
</comment>
<dbReference type="EMBL" id="JAINDJ010000005">
    <property type="protein sequence ID" value="KAG9445897.1"/>
    <property type="molecule type" value="Genomic_DNA"/>
</dbReference>
<name>A0AAV7EAK8_ARIFI</name>
<dbReference type="Proteomes" id="UP000825729">
    <property type="component" value="Unassembled WGS sequence"/>
</dbReference>
<organism evidence="1 2">
    <name type="scientific">Aristolochia fimbriata</name>
    <name type="common">White veined hardy Dutchman's pipe vine</name>
    <dbReference type="NCBI Taxonomy" id="158543"/>
    <lineage>
        <taxon>Eukaryota</taxon>
        <taxon>Viridiplantae</taxon>
        <taxon>Streptophyta</taxon>
        <taxon>Embryophyta</taxon>
        <taxon>Tracheophyta</taxon>
        <taxon>Spermatophyta</taxon>
        <taxon>Magnoliopsida</taxon>
        <taxon>Magnoliidae</taxon>
        <taxon>Piperales</taxon>
        <taxon>Aristolochiaceae</taxon>
        <taxon>Aristolochia</taxon>
    </lineage>
</organism>
<evidence type="ECO:0000313" key="1">
    <source>
        <dbReference type="EMBL" id="KAG9445897.1"/>
    </source>
</evidence>
<evidence type="ECO:0000313" key="2">
    <source>
        <dbReference type="Proteomes" id="UP000825729"/>
    </source>
</evidence>
<reference evidence="1 2" key="1">
    <citation type="submission" date="2021-07" db="EMBL/GenBank/DDBJ databases">
        <title>The Aristolochia fimbriata genome: insights into angiosperm evolution, floral development and chemical biosynthesis.</title>
        <authorList>
            <person name="Jiao Y."/>
        </authorList>
    </citation>
    <scope>NUCLEOTIDE SEQUENCE [LARGE SCALE GENOMIC DNA]</scope>
    <source>
        <strain evidence="1">IBCAS-2021</strain>
        <tissue evidence="1">Leaf</tissue>
    </source>
</reference>
<protein>
    <submittedName>
        <fullName evidence="1">Uncharacterized protein</fullName>
    </submittedName>
</protein>
<proteinExistence type="predicted"/>
<sequence length="223" mass="25274">MSSSGVENNWDLVKYWTINLNPTIAGGASHGKNSPRGSRISGYVQLKRFSRDTLCKLTDSGGFGRYPAIRSRNEAPLKPSYHHRRRPPFPTTASAAALRQDVQALRKSVPHGVPRGDCTAHVAPYGRRLFVVGVTWPALSRLAQMALARQLRRVPPEALMSTSRPPIRAHFTGPHIEHNPMWGPYWTAPDRPRVPTPVVRRFRWWGPRNLDTEHRKTLHSFRL</sequence>